<dbReference type="GO" id="GO:0005576">
    <property type="term" value="C:extracellular region"/>
    <property type="evidence" value="ECO:0007669"/>
    <property type="project" value="UniProtKB-SubCell"/>
</dbReference>
<dbReference type="InterPro" id="IPR036179">
    <property type="entry name" value="Ig-like_dom_sf"/>
</dbReference>
<dbReference type="InterPro" id="IPR050439">
    <property type="entry name" value="ADAMTS_ADAMTS-like"/>
</dbReference>
<dbReference type="SMART" id="SM00409">
    <property type="entry name" value="IG"/>
    <property type="match status" value="3"/>
</dbReference>
<dbReference type="InterPro" id="IPR013098">
    <property type="entry name" value="Ig_I-set"/>
</dbReference>
<keyword evidence="9" id="KW-1185">Reference proteome</keyword>
<feature type="signal peptide" evidence="6">
    <location>
        <begin position="1"/>
        <end position="15"/>
    </location>
</feature>
<evidence type="ECO:0000256" key="1">
    <source>
        <dbReference type="ARBA" id="ARBA00004613"/>
    </source>
</evidence>
<name>A0AAJ7T2V4_PETMA</name>
<dbReference type="Pfam" id="PF19030">
    <property type="entry name" value="TSP1_ADAMTS"/>
    <property type="match status" value="4"/>
</dbReference>
<dbReference type="InterPro" id="IPR007110">
    <property type="entry name" value="Ig-like_dom"/>
</dbReference>
<dbReference type="InterPro" id="IPR003599">
    <property type="entry name" value="Ig_sub"/>
</dbReference>
<dbReference type="Pfam" id="PF08686">
    <property type="entry name" value="PLAC"/>
    <property type="match status" value="1"/>
</dbReference>
<protein>
    <submittedName>
        <fullName evidence="10">ADAMTS-like protein 1</fullName>
    </submittedName>
</protein>
<dbReference type="GeneID" id="116941887"/>
<dbReference type="RefSeq" id="XP_032809102.1">
    <property type="nucleotide sequence ID" value="XM_032953211.1"/>
</dbReference>
<dbReference type="InterPro" id="IPR056272">
    <property type="entry name" value="ADAMTSL1_dom"/>
</dbReference>
<feature type="region of interest" description="Disordered" evidence="5">
    <location>
        <begin position="399"/>
        <end position="485"/>
    </location>
</feature>
<evidence type="ECO:0000259" key="8">
    <source>
        <dbReference type="PROSITE" id="PS50900"/>
    </source>
</evidence>
<comment type="subcellular location">
    <subcellularLocation>
        <location evidence="1">Secreted</location>
    </subcellularLocation>
</comment>
<evidence type="ECO:0000259" key="7">
    <source>
        <dbReference type="PROSITE" id="PS50835"/>
    </source>
</evidence>
<sequence length="1010" mass="108798">MFVFVFCWPRALARARPVPQCSRTCGSSGVQSRSLRCRRLLADGSSRDVDEQLCPDSRPLAQQACGGGQSECPAEWVASEWGQCLGSCGTGTQHRDVSCQFSTAAEATSVANASQCSSLPKPLASRACTLPPCNKMNLKDGKTKPIWKGGSSANGGPQILGVRRIYIPSPWENLLAFPVGGTAYLFPKSMVVLKCPVARFQHSRVRWEKDGRSLAESDRHSVTRWGCLKIRCLQPDDIGVYTCVAGQARESFTIKLIGENSRVLEAPGHKERNGDGKAKLNEATGPEGGALGKQPQKGGDKRDVEKSRQHIVSLLLESKLLTRERMESRDSRESLERDSNLSSSEEEELHLGREPSVPWAYVTDQEKLQQIMRNLTQHFELPELSDVHAAQIIAQLAAEPRAKQKQWADADENESSMRSEDKSLDSEPQEGLKENAHARKAKPSGHVARPPSSWPSLRPAPAGSRQQPGRRPPGAHEGKRGGSARIIRRQARSALTELSKDVTVHVGGLAVVGLGTRSLALLCPVEGPFVKTHVAWSRDGTPVATSRRVLLLPDKSLKILNPGVNDAGLYTCSATAEAGTDHESTLITFAAMGDLEKAIKANKAVNSRARCHIEELPSLLPREWNSGKRLAMASRRGANVRTAPGEFVIIGCPVVCHPFLPVTWLHGGQAVAAERDADGPEFAGGGRLLVLPPASAGLPGHYSCSPSHAHGNASSSTSSFASSGRLSANVTVQPAEHRWFVNDTASCPASCGNASARGAPAPRCVRDNVTVVSDAFCSLLPRPQLPTNSPCPAVGCQPWWVTGPWSDCSEACGAGVRVRSVVCRSPAGATALPDYSCRGAERPARAEPCKRHGCPEWAVGAWAECTGRCVGLGIGTQHRRVLCFLHNGTAAPEGDCASKARPGSVQNCSVEACAVQWRTGPWAVCTASCGTHGFQARRVECAHVRTARPAPDAHCAWQHKPATWQRCNITPCATTSECRDSSRYCEMVQKLNLCQLPTYRLRCCQACRES</sequence>
<keyword evidence="4" id="KW-0677">Repeat</keyword>
<dbReference type="GO" id="GO:0006508">
    <property type="term" value="P:proteolysis"/>
    <property type="evidence" value="ECO:0007669"/>
    <property type="project" value="TreeGrafter"/>
</dbReference>
<keyword evidence="3 6" id="KW-0732">Signal</keyword>
<evidence type="ECO:0000256" key="4">
    <source>
        <dbReference type="ARBA" id="ARBA00022737"/>
    </source>
</evidence>
<dbReference type="GO" id="GO:0004222">
    <property type="term" value="F:metalloendopeptidase activity"/>
    <property type="evidence" value="ECO:0007669"/>
    <property type="project" value="TreeGrafter"/>
</dbReference>
<dbReference type="SMART" id="SM00209">
    <property type="entry name" value="TSP1"/>
    <property type="match status" value="4"/>
</dbReference>
<feature type="region of interest" description="Disordered" evidence="5">
    <location>
        <begin position="265"/>
        <end position="306"/>
    </location>
</feature>
<dbReference type="GO" id="GO:0030198">
    <property type="term" value="P:extracellular matrix organization"/>
    <property type="evidence" value="ECO:0007669"/>
    <property type="project" value="TreeGrafter"/>
</dbReference>
<evidence type="ECO:0000256" key="2">
    <source>
        <dbReference type="ARBA" id="ARBA00022525"/>
    </source>
</evidence>
<dbReference type="Pfam" id="PF07679">
    <property type="entry name" value="I-set"/>
    <property type="match status" value="2"/>
</dbReference>
<dbReference type="InterPro" id="IPR036383">
    <property type="entry name" value="TSP1_rpt_sf"/>
</dbReference>
<dbReference type="GO" id="GO:0031012">
    <property type="term" value="C:extracellular matrix"/>
    <property type="evidence" value="ECO:0007669"/>
    <property type="project" value="TreeGrafter"/>
</dbReference>
<feature type="chain" id="PRO_5042568785" evidence="6">
    <location>
        <begin position="16"/>
        <end position="1010"/>
    </location>
</feature>
<proteinExistence type="predicted"/>
<dbReference type="InterPro" id="IPR000884">
    <property type="entry name" value="TSP1_rpt"/>
</dbReference>
<evidence type="ECO:0000256" key="5">
    <source>
        <dbReference type="SAM" id="MobiDB-lite"/>
    </source>
</evidence>
<dbReference type="SUPFAM" id="SSF82895">
    <property type="entry name" value="TSP-1 type 1 repeat"/>
    <property type="match status" value="4"/>
</dbReference>
<dbReference type="AlphaFoldDB" id="A0AAJ7T2V4"/>
<evidence type="ECO:0000256" key="6">
    <source>
        <dbReference type="SAM" id="SignalP"/>
    </source>
</evidence>
<feature type="compositionally biased region" description="Basic and acidic residues" evidence="5">
    <location>
        <begin position="323"/>
        <end position="339"/>
    </location>
</feature>
<feature type="domain" description="PLAC" evidence="8">
    <location>
        <begin position="974"/>
        <end position="1010"/>
    </location>
</feature>
<dbReference type="InterPro" id="IPR003598">
    <property type="entry name" value="Ig_sub2"/>
</dbReference>
<feature type="region of interest" description="Disordered" evidence="5">
    <location>
        <begin position="323"/>
        <end position="352"/>
    </location>
</feature>
<dbReference type="InterPro" id="IPR013783">
    <property type="entry name" value="Ig-like_fold"/>
</dbReference>
<dbReference type="PANTHER" id="PTHR13723">
    <property type="entry name" value="ADAMTS A DISINTEGRIN AND METALLOPROTEASE WITH THROMBOSPONDIN MOTIFS PROTEASE"/>
    <property type="match status" value="1"/>
</dbReference>
<evidence type="ECO:0000313" key="9">
    <source>
        <dbReference type="Proteomes" id="UP001318040"/>
    </source>
</evidence>
<organism evidence="9 10">
    <name type="scientific">Petromyzon marinus</name>
    <name type="common">Sea lamprey</name>
    <dbReference type="NCBI Taxonomy" id="7757"/>
    <lineage>
        <taxon>Eukaryota</taxon>
        <taxon>Metazoa</taxon>
        <taxon>Chordata</taxon>
        <taxon>Craniata</taxon>
        <taxon>Vertebrata</taxon>
        <taxon>Cyclostomata</taxon>
        <taxon>Hyperoartia</taxon>
        <taxon>Petromyzontiformes</taxon>
        <taxon>Petromyzontidae</taxon>
        <taxon>Petromyzon</taxon>
    </lineage>
</organism>
<reference evidence="10" key="1">
    <citation type="submission" date="2025-08" db="UniProtKB">
        <authorList>
            <consortium name="RefSeq"/>
        </authorList>
    </citation>
    <scope>IDENTIFICATION</scope>
    <source>
        <tissue evidence="10">Sperm</tissue>
    </source>
</reference>
<keyword evidence="2" id="KW-0964">Secreted</keyword>
<feature type="compositionally biased region" description="Basic and acidic residues" evidence="5">
    <location>
        <begin position="267"/>
        <end position="280"/>
    </location>
</feature>
<dbReference type="SUPFAM" id="SSF48726">
    <property type="entry name" value="Immunoglobulin"/>
    <property type="match status" value="3"/>
</dbReference>
<dbReference type="Gene3D" id="2.20.100.10">
    <property type="entry name" value="Thrombospondin type-1 (TSP1) repeat"/>
    <property type="match status" value="3"/>
</dbReference>
<dbReference type="InterPro" id="IPR010909">
    <property type="entry name" value="PLAC"/>
</dbReference>
<gene>
    <name evidence="10" type="primary">LOC116941887</name>
</gene>
<dbReference type="Proteomes" id="UP001318040">
    <property type="component" value="Chromosome 13"/>
</dbReference>
<dbReference type="PROSITE" id="PS50092">
    <property type="entry name" value="TSP1"/>
    <property type="match status" value="4"/>
</dbReference>
<evidence type="ECO:0000313" key="10">
    <source>
        <dbReference type="RefSeq" id="XP_032809102.1"/>
    </source>
</evidence>
<dbReference type="KEGG" id="pmrn:116941887"/>
<evidence type="ECO:0000256" key="3">
    <source>
        <dbReference type="ARBA" id="ARBA00022729"/>
    </source>
</evidence>
<feature type="domain" description="Ig-like" evidence="7">
    <location>
        <begin position="157"/>
        <end position="253"/>
    </location>
</feature>
<accession>A0AAJ7T2V4</accession>
<feature type="domain" description="Ig-like" evidence="7">
    <location>
        <begin position="617"/>
        <end position="722"/>
    </location>
</feature>
<dbReference type="FunFam" id="2.20.100.10:FF:000005">
    <property type="entry name" value="ADAM metallopeptidase with thrombospondin type 1 motif 9"/>
    <property type="match status" value="1"/>
</dbReference>
<feature type="domain" description="Ig-like" evidence="7">
    <location>
        <begin position="515"/>
        <end position="588"/>
    </location>
</feature>
<dbReference type="Gene3D" id="2.60.40.10">
    <property type="entry name" value="Immunoglobulins"/>
    <property type="match status" value="2"/>
</dbReference>
<feature type="compositionally biased region" description="Basic and acidic residues" evidence="5">
    <location>
        <begin position="415"/>
        <end position="437"/>
    </location>
</feature>
<dbReference type="Pfam" id="PF24484">
    <property type="entry name" value="ADAMTSL1"/>
    <property type="match status" value="1"/>
</dbReference>
<dbReference type="PROSITE" id="PS50835">
    <property type="entry name" value="IG_LIKE"/>
    <property type="match status" value="3"/>
</dbReference>
<dbReference type="PANTHER" id="PTHR13723:SF305">
    <property type="entry name" value="PROTEIN MADD-4"/>
    <property type="match status" value="1"/>
</dbReference>
<dbReference type="SMART" id="SM00408">
    <property type="entry name" value="IGc2"/>
    <property type="match status" value="3"/>
</dbReference>
<dbReference type="PROSITE" id="PS50900">
    <property type="entry name" value="PLAC"/>
    <property type="match status" value="1"/>
</dbReference>